<dbReference type="InterPro" id="IPR029149">
    <property type="entry name" value="Creatin/AminoP/Spt16_N"/>
</dbReference>
<reference evidence="3 4" key="1">
    <citation type="journal article" date="2018" name="Cell">
        <title>The Chara Genome: Secondary Complexity and Implications for Plant Terrestrialization.</title>
        <authorList>
            <person name="Nishiyama T."/>
            <person name="Sakayama H."/>
            <person name="Vries J.D."/>
            <person name="Buschmann H."/>
            <person name="Saint-Marcoux D."/>
            <person name="Ullrich K.K."/>
            <person name="Haas F.B."/>
            <person name="Vanderstraeten L."/>
            <person name="Becker D."/>
            <person name="Lang D."/>
            <person name="Vosolsobe S."/>
            <person name="Rombauts S."/>
            <person name="Wilhelmsson P.K.I."/>
            <person name="Janitza P."/>
            <person name="Kern R."/>
            <person name="Heyl A."/>
            <person name="Rumpler F."/>
            <person name="Villalobos L.I.A.C."/>
            <person name="Clay J.M."/>
            <person name="Skokan R."/>
            <person name="Toyoda A."/>
            <person name="Suzuki Y."/>
            <person name="Kagoshima H."/>
            <person name="Schijlen E."/>
            <person name="Tajeshwar N."/>
            <person name="Catarino B."/>
            <person name="Hetherington A.J."/>
            <person name="Saltykova A."/>
            <person name="Bonnot C."/>
            <person name="Breuninger H."/>
            <person name="Symeonidi A."/>
            <person name="Radhakrishnan G.V."/>
            <person name="Van Nieuwerburgh F."/>
            <person name="Deforce D."/>
            <person name="Chang C."/>
            <person name="Karol K.G."/>
            <person name="Hedrich R."/>
            <person name="Ulvskov P."/>
            <person name="Glockner G."/>
            <person name="Delwiche C.F."/>
            <person name="Petrasek J."/>
            <person name="Van de Peer Y."/>
            <person name="Friml J."/>
            <person name="Beilby M."/>
            <person name="Dolan L."/>
            <person name="Kohara Y."/>
            <person name="Sugano S."/>
            <person name="Fujiyama A."/>
            <person name="Delaux P.-M."/>
            <person name="Quint M."/>
            <person name="TheiBen G."/>
            <person name="Hagemann M."/>
            <person name="Harholt J."/>
            <person name="Dunand C."/>
            <person name="Zachgo S."/>
            <person name="Langdale J."/>
            <person name="Maumus F."/>
            <person name="Straeten D.V.D."/>
            <person name="Gould S.B."/>
            <person name="Rensing S.A."/>
        </authorList>
    </citation>
    <scope>NUCLEOTIDE SEQUENCE [LARGE SCALE GENOMIC DNA]</scope>
    <source>
        <strain evidence="3 4">S276</strain>
    </source>
</reference>
<dbReference type="EMBL" id="BFEA01000085">
    <property type="protein sequence ID" value="GBG67247.1"/>
    <property type="molecule type" value="Genomic_DNA"/>
</dbReference>
<comment type="subcellular location">
    <subcellularLocation>
        <location evidence="1">Nucleus</location>
    </subcellularLocation>
    <subcellularLocation>
        <location evidence="1">Chromosome</location>
    </subcellularLocation>
</comment>
<dbReference type="STRING" id="69332.A0A388KB38"/>
<dbReference type="InterPro" id="IPR029148">
    <property type="entry name" value="FACT-SPT16_Nlobe"/>
</dbReference>
<dbReference type="SUPFAM" id="SSF53098">
    <property type="entry name" value="Ribonuclease H-like"/>
    <property type="match status" value="1"/>
</dbReference>
<evidence type="ECO:0000259" key="2">
    <source>
        <dbReference type="SMART" id="SM01285"/>
    </source>
</evidence>
<proteinExistence type="inferred from homology"/>
<dbReference type="Proteomes" id="UP000265515">
    <property type="component" value="Unassembled WGS sequence"/>
</dbReference>
<keyword evidence="4" id="KW-1185">Reference proteome</keyword>
<gene>
    <name evidence="3" type="ORF">CBR_g88536</name>
</gene>
<dbReference type="Gramene" id="GBG67247">
    <property type="protein sequence ID" value="GBG67247"/>
    <property type="gene ID" value="CBR_g88536"/>
</dbReference>
<dbReference type="GO" id="GO:0006260">
    <property type="term" value="P:DNA replication"/>
    <property type="evidence" value="ECO:0007669"/>
    <property type="project" value="UniProtKB-KW"/>
</dbReference>
<keyword evidence="1" id="KW-0234">DNA repair</keyword>
<keyword evidence="1" id="KW-0539">Nucleus</keyword>
<dbReference type="AlphaFoldDB" id="A0A388KB38"/>
<dbReference type="SMART" id="SM01285">
    <property type="entry name" value="FACT-Spt16_Nlob"/>
    <property type="match status" value="1"/>
</dbReference>
<protein>
    <recommendedName>
        <fullName evidence="1">FACT complex subunit</fullName>
    </recommendedName>
</protein>
<dbReference type="InterPro" id="IPR040258">
    <property type="entry name" value="Spt16"/>
</dbReference>
<dbReference type="InterPro" id="IPR036397">
    <property type="entry name" value="RNaseH_sf"/>
</dbReference>
<accession>A0A388KB38</accession>
<dbReference type="GO" id="GO:0031491">
    <property type="term" value="F:nucleosome binding"/>
    <property type="evidence" value="ECO:0007669"/>
    <property type="project" value="TreeGrafter"/>
</dbReference>
<organism evidence="3 4">
    <name type="scientific">Chara braunii</name>
    <name type="common">Braun's stonewort</name>
    <dbReference type="NCBI Taxonomy" id="69332"/>
    <lineage>
        <taxon>Eukaryota</taxon>
        <taxon>Viridiplantae</taxon>
        <taxon>Streptophyta</taxon>
        <taxon>Charophyceae</taxon>
        <taxon>Charales</taxon>
        <taxon>Characeae</taxon>
        <taxon>Chara</taxon>
    </lineage>
</organism>
<dbReference type="GO" id="GO:0006281">
    <property type="term" value="P:DNA repair"/>
    <property type="evidence" value="ECO:0007669"/>
    <property type="project" value="UniProtKB-UniRule"/>
</dbReference>
<comment type="subunit">
    <text evidence="1">Component of the FACT complex.</text>
</comment>
<keyword evidence="1" id="KW-0804">Transcription</keyword>
<keyword evidence="1" id="KW-0805">Transcription regulation</keyword>
<dbReference type="Gene3D" id="3.40.350.10">
    <property type="entry name" value="Creatinase/prolidase N-terminal domain"/>
    <property type="match status" value="1"/>
</dbReference>
<dbReference type="GO" id="GO:0003676">
    <property type="term" value="F:nucleic acid binding"/>
    <property type="evidence" value="ECO:0007669"/>
    <property type="project" value="InterPro"/>
</dbReference>
<dbReference type="OrthoDB" id="10251642at2759"/>
<dbReference type="InterPro" id="IPR012337">
    <property type="entry name" value="RNaseH-like_sf"/>
</dbReference>
<sequence>MGLARLWTGESVVAPIKEKAWGTGKQKVGQSKGQGDQGTPAWVKLGLDYEVGTRLQMTSGNHPESNGQEEQMNRVVQHLLRHYIKPSQDDWDEKLALGASLYSSVVHSTTCMTPNQLHRGWKPRSALNVLLPETQPSAAPGSIEFAVKYEQMLQHVGHIKKAQDAMVASENKHRRASELGQEFGISRKLMPQYFVGLLEPVRKACRELTQNIDLNLYAKPRNEDGAVQMRNILDAVQSSSKHATPVVGVLTKEAVEGAVMEKWSEVLKKSSFQTTDVASGFTEVFSVKDETEVPRLNLQDNKVLNIRGQLVAEAKSRKDDYRQFRDLALQREQMTA</sequence>
<dbReference type="GO" id="GO:0035101">
    <property type="term" value="C:FACT complex"/>
    <property type="evidence" value="ECO:0007669"/>
    <property type="project" value="UniProtKB-UniRule"/>
</dbReference>
<comment type="caution">
    <text evidence="3">The sequence shown here is derived from an EMBL/GenBank/DDBJ whole genome shotgun (WGS) entry which is preliminary data.</text>
</comment>
<evidence type="ECO:0000313" key="4">
    <source>
        <dbReference type="Proteomes" id="UP000265515"/>
    </source>
</evidence>
<comment type="similarity">
    <text evidence="1">Belongs to the peptidase M24 family. SPT16 subfamily.</text>
</comment>
<dbReference type="Pfam" id="PF14826">
    <property type="entry name" value="FACT-Spt16_Nlob"/>
    <property type="match status" value="1"/>
</dbReference>
<dbReference type="PANTHER" id="PTHR13980">
    <property type="entry name" value="CDC68 RELATED"/>
    <property type="match status" value="1"/>
</dbReference>
<feature type="domain" description="FACT complex subunit SPT16 N-terminal lobe" evidence="2">
    <location>
        <begin position="167"/>
        <end position="281"/>
    </location>
</feature>
<keyword evidence="1" id="KW-0158">Chromosome</keyword>
<evidence type="ECO:0000256" key="1">
    <source>
        <dbReference type="RuleBase" id="RU367052"/>
    </source>
</evidence>
<keyword evidence="1" id="KW-0227">DNA damage</keyword>
<evidence type="ECO:0000313" key="3">
    <source>
        <dbReference type="EMBL" id="GBG67247.1"/>
    </source>
</evidence>
<dbReference type="Gene3D" id="3.30.420.10">
    <property type="entry name" value="Ribonuclease H-like superfamily/Ribonuclease H"/>
    <property type="match status" value="1"/>
</dbReference>
<dbReference type="GO" id="GO:0006368">
    <property type="term" value="P:transcription elongation by RNA polymerase II"/>
    <property type="evidence" value="ECO:0007669"/>
    <property type="project" value="TreeGrafter"/>
</dbReference>
<dbReference type="PANTHER" id="PTHR13980:SF15">
    <property type="entry name" value="FACT COMPLEX SUBUNIT SPT16"/>
    <property type="match status" value="1"/>
</dbReference>
<name>A0A388KB38_CHABU</name>
<keyword evidence="1" id="KW-0235">DNA replication</keyword>
<comment type="function">
    <text evidence="1">Component of the FACT complex, a general chromatin factor that acts to reorganize nucleosomes. The FACT complex is involved in multiple processes that require DNA as a template such as mRNA elongation, DNA replication and DNA repair. During transcription elongation the FACT complex acts as a histone chaperone that both destabilizes and restores nucleosomal structure. It facilitates the passage of RNA polymerase II and transcription by promoting the dissociation of one histone H2A-H2B dimer from the nucleosome, then subsequently promotes the reestablishment of the nucleosome following the passage of RNA polymerase II.</text>
</comment>